<dbReference type="RefSeq" id="WP_017432325.1">
    <property type="nucleotide sequence ID" value="NZ_CP021075.1"/>
</dbReference>
<reference evidence="1" key="1">
    <citation type="submission" date="2022-06" db="EMBL/GenBank/DDBJ databases">
        <title>Draft genome sequence of Burkholderia glumae strain GR20004 isolated from rice panicle showing bacterial panicle blight.</title>
        <authorList>
            <person name="Choi S.Y."/>
            <person name="Lee Y.H."/>
        </authorList>
    </citation>
    <scope>NUCLEOTIDE SEQUENCE</scope>
    <source>
        <strain evidence="1">GR20004</strain>
    </source>
</reference>
<accession>A0ABY5B987</accession>
<evidence type="ECO:0000313" key="2">
    <source>
        <dbReference type="Proteomes" id="UP001056386"/>
    </source>
</evidence>
<dbReference type="Pfam" id="PF12059">
    <property type="entry name" value="DUF3540"/>
    <property type="match status" value="2"/>
</dbReference>
<dbReference type="GeneID" id="45695150"/>
<name>A0ABY5B987_BURGL</name>
<gene>
    <name evidence="1" type="ORF">NFI99_03785</name>
</gene>
<evidence type="ECO:0000313" key="1">
    <source>
        <dbReference type="EMBL" id="USS43590.1"/>
    </source>
</evidence>
<sequence>MMGSTRTTSKLPPQLPLHLVEARVIVALEQHAYLLDDGRVAHQALSCLIRPEVGDHVLVATCRNDASYILHVLYRAETRQVQLSVPGAEELRVEQARIGLVANQTIALHALADVEVTAATGVLSLTARNLFATAQESLVQNVGQFIGRAGHYLLEVSRLLRLHGQQAIVTAEQDVKVDGERISMG</sequence>
<organism evidence="1 2">
    <name type="scientific">Burkholderia glumae</name>
    <name type="common">Pseudomonas glumae</name>
    <dbReference type="NCBI Taxonomy" id="337"/>
    <lineage>
        <taxon>Bacteria</taxon>
        <taxon>Pseudomonadati</taxon>
        <taxon>Pseudomonadota</taxon>
        <taxon>Betaproteobacteria</taxon>
        <taxon>Burkholderiales</taxon>
        <taxon>Burkholderiaceae</taxon>
        <taxon>Burkholderia</taxon>
    </lineage>
</organism>
<protein>
    <submittedName>
        <fullName evidence="1">DUF3540 domain-containing protein</fullName>
    </submittedName>
</protein>
<dbReference type="EMBL" id="CP099583">
    <property type="protein sequence ID" value="USS43590.1"/>
    <property type="molecule type" value="Genomic_DNA"/>
</dbReference>
<proteinExistence type="predicted"/>
<dbReference type="Proteomes" id="UP001056386">
    <property type="component" value="Chromosome 2"/>
</dbReference>
<dbReference type="InterPro" id="IPR021927">
    <property type="entry name" value="DUF3540"/>
</dbReference>
<keyword evidence="2" id="KW-1185">Reference proteome</keyword>